<protein>
    <submittedName>
        <fullName evidence="2">Uncharacterized protein</fullName>
    </submittedName>
</protein>
<evidence type="ECO:0000313" key="2">
    <source>
        <dbReference type="EMBL" id="RLN25682.1"/>
    </source>
</evidence>
<sequence length="210" mass="22629">MSDLGCRCHGGHLEVDRSRLLTITAVYKPCNRSTVCSMGDVARLFLLVAVAAALAGRSGVLPPAPLLRHAAQVCLEHIGSDTVPAAAPPHVFCRVVDVYLHMSVSVCARVADGATDEVYARVSLLPEDEEAERHARAREDEDAARDGEGGGAIGWARRWAHWAAAPRSAAVSPGGDSTMTSLEETTCEEVPWEISSVLNEVCWRHLPIRR</sequence>
<organism evidence="2 3">
    <name type="scientific">Panicum miliaceum</name>
    <name type="common">Proso millet</name>
    <name type="synonym">Broomcorn millet</name>
    <dbReference type="NCBI Taxonomy" id="4540"/>
    <lineage>
        <taxon>Eukaryota</taxon>
        <taxon>Viridiplantae</taxon>
        <taxon>Streptophyta</taxon>
        <taxon>Embryophyta</taxon>
        <taxon>Tracheophyta</taxon>
        <taxon>Spermatophyta</taxon>
        <taxon>Magnoliopsida</taxon>
        <taxon>Liliopsida</taxon>
        <taxon>Poales</taxon>
        <taxon>Poaceae</taxon>
        <taxon>PACMAD clade</taxon>
        <taxon>Panicoideae</taxon>
        <taxon>Panicodae</taxon>
        <taxon>Paniceae</taxon>
        <taxon>Panicinae</taxon>
        <taxon>Panicum</taxon>
        <taxon>Panicum sect. Panicum</taxon>
    </lineage>
</organism>
<comment type="caution">
    <text evidence="2">The sequence shown here is derived from an EMBL/GenBank/DDBJ whole genome shotgun (WGS) entry which is preliminary data.</text>
</comment>
<dbReference type="AlphaFoldDB" id="A0A3L6SSN0"/>
<dbReference type="STRING" id="4540.A0A3L6SSN0"/>
<reference evidence="3" key="1">
    <citation type="journal article" date="2019" name="Nat. Commun.">
        <title>The genome of broomcorn millet.</title>
        <authorList>
            <person name="Zou C."/>
            <person name="Miki D."/>
            <person name="Li D."/>
            <person name="Tang Q."/>
            <person name="Xiao L."/>
            <person name="Rajput S."/>
            <person name="Deng P."/>
            <person name="Jia W."/>
            <person name="Huang R."/>
            <person name="Zhang M."/>
            <person name="Sun Y."/>
            <person name="Hu J."/>
            <person name="Fu X."/>
            <person name="Schnable P.S."/>
            <person name="Li F."/>
            <person name="Zhang H."/>
            <person name="Feng B."/>
            <person name="Zhu X."/>
            <person name="Liu R."/>
            <person name="Schnable J.C."/>
            <person name="Zhu J.-K."/>
            <person name="Zhang H."/>
        </authorList>
    </citation>
    <scope>NUCLEOTIDE SEQUENCE [LARGE SCALE GENOMIC DNA]</scope>
</reference>
<proteinExistence type="predicted"/>
<feature type="region of interest" description="Disordered" evidence="1">
    <location>
        <begin position="130"/>
        <end position="150"/>
    </location>
</feature>
<gene>
    <name evidence="2" type="ORF">C2845_PM07G39850</name>
</gene>
<dbReference type="EMBL" id="PQIB02000004">
    <property type="protein sequence ID" value="RLN25682.1"/>
    <property type="molecule type" value="Genomic_DNA"/>
</dbReference>
<evidence type="ECO:0000256" key="1">
    <source>
        <dbReference type="SAM" id="MobiDB-lite"/>
    </source>
</evidence>
<dbReference type="Proteomes" id="UP000275267">
    <property type="component" value="Unassembled WGS sequence"/>
</dbReference>
<feature type="compositionally biased region" description="Basic and acidic residues" evidence="1">
    <location>
        <begin position="131"/>
        <end position="148"/>
    </location>
</feature>
<accession>A0A3L6SSN0</accession>
<name>A0A3L6SSN0_PANMI</name>
<evidence type="ECO:0000313" key="3">
    <source>
        <dbReference type="Proteomes" id="UP000275267"/>
    </source>
</evidence>
<keyword evidence="3" id="KW-1185">Reference proteome</keyword>